<organism evidence="1">
    <name type="scientific">hydrothermal vent metagenome</name>
    <dbReference type="NCBI Taxonomy" id="652676"/>
    <lineage>
        <taxon>unclassified sequences</taxon>
        <taxon>metagenomes</taxon>
        <taxon>ecological metagenomes</taxon>
    </lineage>
</organism>
<name>A0A3B1BX04_9ZZZZ</name>
<reference evidence="1" key="1">
    <citation type="submission" date="2018-06" db="EMBL/GenBank/DDBJ databases">
        <authorList>
            <person name="Zhirakovskaya E."/>
        </authorList>
    </citation>
    <scope>NUCLEOTIDE SEQUENCE</scope>
</reference>
<accession>A0A3B1BX04</accession>
<evidence type="ECO:0000313" key="1">
    <source>
        <dbReference type="EMBL" id="VAX09167.1"/>
    </source>
</evidence>
<dbReference type="EMBL" id="UOFX01000044">
    <property type="protein sequence ID" value="VAX09167.1"/>
    <property type="molecule type" value="Genomic_DNA"/>
</dbReference>
<sequence>MESSRYPKGRSNQSVAFLGLPLGLAAERRPASTSILSLNKRCLPETNRPRFALHGGQRLVCCILEAFKVKVKLIPFYQYLEFNMIRYWKAGLKEQYPLVYW</sequence>
<proteinExistence type="predicted"/>
<dbReference type="AlphaFoldDB" id="A0A3B1BX04"/>
<gene>
    <name evidence="1" type="ORF">MNBD_GAMMA26-2329</name>
</gene>
<protein>
    <submittedName>
        <fullName evidence="1">Uncharacterized protein</fullName>
    </submittedName>
</protein>